<evidence type="ECO:0000259" key="2">
    <source>
        <dbReference type="Pfam" id="PF09992"/>
    </source>
</evidence>
<evidence type="ECO:0000313" key="3">
    <source>
        <dbReference type="EMBL" id="MSS58690.1"/>
    </source>
</evidence>
<dbReference type="PANTHER" id="PTHR40446">
    <property type="entry name" value="N-ACETYLGLUCOSAMINE-1-PHOSPHODIESTER ALPHA-N-ACETYLGLUCOSAMINIDASE"/>
    <property type="match status" value="1"/>
</dbReference>
<protein>
    <submittedName>
        <fullName evidence="3">Phosphodiester glycosidase family protein</fullName>
    </submittedName>
</protein>
<dbReference type="Pfam" id="PF09992">
    <property type="entry name" value="NAGPA"/>
    <property type="match status" value="1"/>
</dbReference>
<organism evidence="3 4">
    <name type="scientific">Stecheria intestinalis</name>
    <dbReference type="NCBI Taxonomy" id="2606630"/>
    <lineage>
        <taxon>Bacteria</taxon>
        <taxon>Bacillati</taxon>
        <taxon>Bacillota</taxon>
        <taxon>Erysipelotrichia</taxon>
        <taxon>Erysipelotrichales</taxon>
        <taxon>Erysipelotrichaceae</taxon>
        <taxon>Stecheria</taxon>
    </lineage>
</organism>
<evidence type="ECO:0000256" key="1">
    <source>
        <dbReference type="SAM" id="Phobius"/>
    </source>
</evidence>
<dbReference type="GO" id="GO:0016798">
    <property type="term" value="F:hydrolase activity, acting on glycosyl bonds"/>
    <property type="evidence" value="ECO:0007669"/>
    <property type="project" value="UniProtKB-KW"/>
</dbReference>
<accession>A0A7X2NSE9</accession>
<keyword evidence="1" id="KW-1133">Transmembrane helix</keyword>
<dbReference type="InterPro" id="IPR018711">
    <property type="entry name" value="NAGPA"/>
</dbReference>
<comment type="caution">
    <text evidence="3">The sequence shown here is derived from an EMBL/GenBank/DDBJ whole genome shotgun (WGS) entry which is preliminary data.</text>
</comment>
<keyword evidence="4" id="KW-1185">Reference proteome</keyword>
<reference evidence="3 4" key="1">
    <citation type="submission" date="2019-08" db="EMBL/GenBank/DDBJ databases">
        <title>In-depth cultivation of the pig gut microbiome towards novel bacterial diversity and tailored functional studies.</title>
        <authorList>
            <person name="Wylensek D."/>
            <person name="Hitch T.C.A."/>
            <person name="Clavel T."/>
        </authorList>
    </citation>
    <scope>NUCLEOTIDE SEQUENCE [LARGE SCALE GENOMIC DNA]</scope>
    <source>
        <strain evidence="3 4">Oil+RF-744-GAM-WT-6</strain>
    </source>
</reference>
<dbReference type="EMBL" id="VUMN01000015">
    <property type="protein sequence ID" value="MSS58690.1"/>
    <property type="molecule type" value="Genomic_DNA"/>
</dbReference>
<gene>
    <name evidence="3" type="ORF">FYJ51_07200</name>
</gene>
<name>A0A7X2NSE9_9FIRM</name>
<dbReference type="Proteomes" id="UP000461880">
    <property type="component" value="Unassembled WGS sequence"/>
</dbReference>
<keyword evidence="3" id="KW-0326">Glycosidase</keyword>
<keyword evidence="1" id="KW-0472">Membrane</keyword>
<keyword evidence="1" id="KW-0812">Transmembrane</keyword>
<feature type="domain" description="Phosphodiester glycosidase" evidence="2">
    <location>
        <begin position="149"/>
        <end position="326"/>
    </location>
</feature>
<dbReference type="PANTHER" id="PTHR40446:SF2">
    <property type="entry name" value="N-ACETYLGLUCOSAMINE-1-PHOSPHODIESTER ALPHA-N-ACETYLGLUCOSAMINIDASE"/>
    <property type="match status" value="1"/>
</dbReference>
<evidence type="ECO:0000313" key="4">
    <source>
        <dbReference type="Proteomes" id="UP000461880"/>
    </source>
</evidence>
<dbReference type="RefSeq" id="WP_154504546.1">
    <property type="nucleotide sequence ID" value="NZ_VUMN01000015.1"/>
</dbReference>
<keyword evidence="3" id="KW-0378">Hydrolase</keyword>
<dbReference type="AlphaFoldDB" id="A0A7X2NSE9"/>
<proteinExistence type="predicted"/>
<feature type="transmembrane region" description="Helical" evidence="1">
    <location>
        <begin position="12"/>
        <end position="33"/>
    </location>
</feature>
<sequence length="331" mass="35815">MTQKKKSGSITLEVLLAGCIGIVFVIALSTWVLSLKEQYAGGTAYSREQMKNLLGDSLEYQIVKHFYSKEALLSFQDSAVHEEQQEETNSSSETASADSDIEIQKIYGPTYEGYMMLVHNPEDLSVAINPYFAEGGAGPSLDEYVSYYNAIGGLNAGGFEDVNGKGDGSLASGIVIHDGKLISGELDAYWPMICITYTNRLTVMYATGQQMLDWGVRDAVTFQPFLISEGQVVYQSGDGNYPNLSPRSAIGQTDDGTFLLLAIDGRGPSSFGATYEDLISIFQSYGAVTAATLDGGNSTAMMYNGSYVNTPVSMYGSRNLPTVFLIRAEDN</sequence>